<feature type="region of interest" description="Disordered" evidence="1">
    <location>
        <begin position="1"/>
        <end position="51"/>
    </location>
</feature>
<evidence type="ECO:0000313" key="3">
    <source>
        <dbReference type="Proteomes" id="UP000218231"/>
    </source>
</evidence>
<proteinExistence type="predicted"/>
<reference evidence="2 3" key="1">
    <citation type="journal article" date="2017" name="Curr. Biol.">
        <title>Genome architecture and evolution of a unichromosomal asexual nematode.</title>
        <authorList>
            <person name="Fradin H."/>
            <person name="Zegar C."/>
            <person name="Gutwein M."/>
            <person name="Lucas J."/>
            <person name="Kovtun M."/>
            <person name="Corcoran D."/>
            <person name="Baugh L.R."/>
            <person name="Kiontke K."/>
            <person name="Gunsalus K."/>
            <person name="Fitch D.H."/>
            <person name="Piano F."/>
        </authorList>
    </citation>
    <scope>NUCLEOTIDE SEQUENCE [LARGE SCALE GENOMIC DNA]</scope>
    <source>
        <strain evidence="2">PF1309</strain>
    </source>
</reference>
<keyword evidence="3" id="KW-1185">Reference proteome</keyword>
<sequence>MLENQDAGGEAHHGNGDQREEGAARRPVSVHGVSIAGNDQRQGIDGVPRLGPRRDCRNWVDGWRRVIEQLQGQGYQMLDVTCAEQQQWHDQQQLWRPDIVGDGERGDEQGIGDQEVHRRADSVGATDQQPREVNLADQACVAFDHLDRGVQHVHEGVPGDHRHQVEHDGGQAIGGDLHHDTEDDDEYAYGDQRCQYDPAQAEDCLSVASLEIALAEHPEQ</sequence>
<protein>
    <submittedName>
        <fullName evidence="2">Uncharacterized protein</fullName>
    </submittedName>
</protein>
<name>A0A2A2K6D3_9BILA</name>
<feature type="compositionally biased region" description="Basic and acidic residues" evidence="1">
    <location>
        <begin position="159"/>
        <end position="169"/>
    </location>
</feature>
<feature type="compositionally biased region" description="Basic and acidic residues" evidence="1">
    <location>
        <begin position="9"/>
        <end position="24"/>
    </location>
</feature>
<accession>A0A2A2K6D3</accession>
<dbReference type="Proteomes" id="UP000218231">
    <property type="component" value="Unassembled WGS sequence"/>
</dbReference>
<feature type="region of interest" description="Disordered" evidence="1">
    <location>
        <begin position="100"/>
        <end position="127"/>
    </location>
</feature>
<evidence type="ECO:0000313" key="2">
    <source>
        <dbReference type="EMBL" id="PAV69461.1"/>
    </source>
</evidence>
<feature type="region of interest" description="Disordered" evidence="1">
    <location>
        <begin position="159"/>
        <end position="185"/>
    </location>
</feature>
<organism evidence="2 3">
    <name type="scientific">Diploscapter pachys</name>
    <dbReference type="NCBI Taxonomy" id="2018661"/>
    <lineage>
        <taxon>Eukaryota</taxon>
        <taxon>Metazoa</taxon>
        <taxon>Ecdysozoa</taxon>
        <taxon>Nematoda</taxon>
        <taxon>Chromadorea</taxon>
        <taxon>Rhabditida</taxon>
        <taxon>Rhabditina</taxon>
        <taxon>Rhabditomorpha</taxon>
        <taxon>Rhabditoidea</taxon>
        <taxon>Rhabditidae</taxon>
        <taxon>Diploscapter</taxon>
    </lineage>
</organism>
<evidence type="ECO:0000256" key="1">
    <source>
        <dbReference type="SAM" id="MobiDB-lite"/>
    </source>
</evidence>
<feature type="compositionally biased region" description="Basic and acidic residues" evidence="1">
    <location>
        <begin position="102"/>
        <end position="121"/>
    </location>
</feature>
<comment type="caution">
    <text evidence="2">The sequence shown here is derived from an EMBL/GenBank/DDBJ whole genome shotgun (WGS) entry which is preliminary data.</text>
</comment>
<dbReference type="EMBL" id="LIAE01009501">
    <property type="protein sequence ID" value="PAV69461.1"/>
    <property type="molecule type" value="Genomic_DNA"/>
</dbReference>
<dbReference type="AlphaFoldDB" id="A0A2A2K6D3"/>
<gene>
    <name evidence="2" type="ORF">WR25_25683</name>
</gene>